<accession>A0A8J3CCM2</accession>
<sequence>MRPAVPLPTPQTTPTLLTVLLGRRDLLVVAGLPGAGKSTLLRLLHSGAEITVLDSEHVCAVLRGWLPPRLPYRWYRPLVHVLHRLRITAHAIAGPGPLVVHEPATRVTTRLAFVLLGALTRRPRRLLWIDATPDEALAGQRTRGRLIRPRSFRRHVRRAGRVRALLRAGRTPFGWTSATMLHRSHTTGGLSLAVTPT</sequence>
<dbReference type="RefSeq" id="WP_189053993.1">
    <property type="nucleotide sequence ID" value="NZ_BMMK01000002.1"/>
</dbReference>
<dbReference type="Proteomes" id="UP000637578">
    <property type="component" value="Unassembled WGS sequence"/>
</dbReference>
<gene>
    <name evidence="1" type="ORF">GCM10012275_08490</name>
</gene>
<dbReference type="Pfam" id="PF13671">
    <property type="entry name" value="AAA_33"/>
    <property type="match status" value="1"/>
</dbReference>
<dbReference type="SUPFAM" id="SSF52540">
    <property type="entry name" value="P-loop containing nucleoside triphosphate hydrolases"/>
    <property type="match status" value="1"/>
</dbReference>
<proteinExistence type="predicted"/>
<name>A0A8J3CCM2_9PSEU</name>
<dbReference type="InterPro" id="IPR027417">
    <property type="entry name" value="P-loop_NTPase"/>
</dbReference>
<protein>
    <recommendedName>
        <fullName evidence="3">AAA domain-containing protein</fullName>
    </recommendedName>
</protein>
<organism evidence="1 2">
    <name type="scientific">Longimycelium tulufanense</name>
    <dbReference type="NCBI Taxonomy" id="907463"/>
    <lineage>
        <taxon>Bacteria</taxon>
        <taxon>Bacillati</taxon>
        <taxon>Actinomycetota</taxon>
        <taxon>Actinomycetes</taxon>
        <taxon>Pseudonocardiales</taxon>
        <taxon>Pseudonocardiaceae</taxon>
        <taxon>Longimycelium</taxon>
    </lineage>
</organism>
<reference evidence="1" key="1">
    <citation type="journal article" date="2014" name="Int. J. Syst. Evol. Microbiol.">
        <title>Complete genome sequence of Corynebacterium casei LMG S-19264T (=DSM 44701T), isolated from a smear-ripened cheese.</title>
        <authorList>
            <consortium name="US DOE Joint Genome Institute (JGI-PGF)"/>
            <person name="Walter F."/>
            <person name="Albersmeier A."/>
            <person name="Kalinowski J."/>
            <person name="Ruckert C."/>
        </authorList>
    </citation>
    <scope>NUCLEOTIDE SEQUENCE</scope>
    <source>
        <strain evidence="1">CGMCC 4.5737</strain>
    </source>
</reference>
<dbReference type="EMBL" id="BMMK01000002">
    <property type="protein sequence ID" value="GGM39881.1"/>
    <property type="molecule type" value="Genomic_DNA"/>
</dbReference>
<dbReference type="AlphaFoldDB" id="A0A8J3CCM2"/>
<dbReference type="Gene3D" id="3.40.50.300">
    <property type="entry name" value="P-loop containing nucleotide triphosphate hydrolases"/>
    <property type="match status" value="1"/>
</dbReference>
<reference evidence="1" key="2">
    <citation type="submission" date="2020-09" db="EMBL/GenBank/DDBJ databases">
        <authorList>
            <person name="Sun Q."/>
            <person name="Zhou Y."/>
        </authorList>
    </citation>
    <scope>NUCLEOTIDE SEQUENCE</scope>
    <source>
        <strain evidence="1">CGMCC 4.5737</strain>
    </source>
</reference>
<comment type="caution">
    <text evidence="1">The sequence shown here is derived from an EMBL/GenBank/DDBJ whole genome shotgun (WGS) entry which is preliminary data.</text>
</comment>
<evidence type="ECO:0000313" key="1">
    <source>
        <dbReference type="EMBL" id="GGM39881.1"/>
    </source>
</evidence>
<evidence type="ECO:0000313" key="2">
    <source>
        <dbReference type="Proteomes" id="UP000637578"/>
    </source>
</evidence>
<evidence type="ECO:0008006" key="3">
    <source>
        <dbReference type="Google" id="ProtNLM"/>
    </source>
</evidence>
<keyword evidence="2" id="KW-1185">Reference proteome</keyword>